<sequence length="181" mass="20208">MSEAEAYQDVQDEQEQEQGPLYRAAKGGCAEVEAERLVSTFNKSLSRILDAYDYFEKGSGLNTEEKIARLALFTAEEKLALGADCTPSPKLRKQVENVFQAMALTLEIETNGLVQSMVDMNSEGFGRAIVSSGRLILISTTLRAGLRFPFSSRIKLERFALNSLREALEWHSKHSEITAKR</sequence>
<dbReference type="Gene3D" id="1.10.3100.20">
    <property type="entry name" value="Protein of unknown function DUF269"/>
    <property type="match status" value="1"/>
</dbReference>
<dbReference type="AlphaFoldDB" id="A0A1G7KD78"/>
<evidence type="ECO:0000313" key="2">
    <source>
        <dbReference type="EMBL" id="SDF34980.1"/>
    </source>
</evidence>
<dbReference type="Pfam" id="PF03270">
    <property type="entry name" value="DUF269"/>
    <property type="match status" value="1"/>
</dbReference>
<dbReference type="STRING" id="670482.SAMN04488542_10997"/>
<dbReference type="OrthoDB" id="9808545at2"/>
<protein>
    <submittedName>
        <fullName evidence="2">Probable nitrogen fixation protein</fullName>
    </submittedName>
</protein>
<evidence type="ECO:0000313" key="3">
    <source>
        <dbReference type="Proteomes" id="UP000198972"/>
    </source>
</evidence>
<keyword evidence="3" id="KW-1185">Reference proteome</keyword>
<dbReference type="Proteomes" id="UP000198972">
    <property type="component" value="Unassembled WGS sequence"/>
</dbReference>
<name>A0A1G7KD78_9BACL</name>
<accession>A0A1G7KD78</accession>
<dbReference type="InterPro" id="IPR004952">
    <property type="entry name" value="NifX-assoc_nitrogen_fix"/>
</dbReference>
<feature type="region of interest" description="Disordered" evidence="1">
    <location>
        <begin position="1"/>
        <end position="20"/>
    </location>
</feature>
<gene>
    <name evidence="2" type="ORF">SAMN04488542_10997</name>
</gene>
<evidence type="ECO:0000256" key="1">
    <source>
        <dbReference type="SAM" id="MobiDB-lite"/>
    </source>
</evidence>
<dbReference type="EMBL" id="FNBG01000009">
    <property type="protein sequence ID" value="SDF34980.1"/>
    <property type="molecule type" value="Genomic_DNA"/>
</dbReference>
<organism evidence="2 3">
    <name type="scientific">Fontibacillus panacisegetis</name>
    <dbReference type="NCBI Taxonomy" id="670482"/>
    <lineage>
        <taxon>Bacteria</taxon>
        <taxon>Bacillati</taxon>
        <taxon>Bacillota</taxon>
        <taxon>Bacilli</taxon>
        <taxon>Bacillales</taxon>
        <taxon>Paenibacillaceae</taxon>
        <taxon>Fontibacillus</taxon>
    </lineage>
</organism>
<reference evidence="2 3" key="1">
    <citation type="submission" date="2016-10" db="EMBL/GenBank/DDBJ databases">
        <authorList>
            <person name="de Groot N.N."/>
        </authorList>
    </citation>
    <scope>NUCLEOTIDE SEQUENCE [LARGE SCALE GENOMIC DNA]</scope>
    <source>
        <strain evidence="2 3">DSM 28129</strain>
    </source>
</reference>
<dbReference type="RefSeq" id="WP_091229132.1">
    <property type="nucleotide sequence ID" value="NZ_FNBG01000009.1"/>
</dbReference>
<proteinExistence type="predicted"/>